<protein>
    <submittedName>
        <fullName evidence="2">Uncharacterized protein</fullName>
    </submittedName>
</protein>
<evidence type="ECO:0000256" key="1">
    <source>
        <dbReference type="SAM" id="MobiDB-lite"/>
    </source>
</evidence>
<sequence>MKNLLETTKNLPKIDERTHDELTKELAEETKKQQTTCGRPTKNDKLAKEPTKKNDEQKIHRNTKNLRNEYAKTYQNTKNLQALKTVPTTAPTMAPMTAPTTALATTFKK</sequence>
<proteinExistence type="predicted"/>
<reference evidence="2 3" key="1">
    <citation type="submission" date="2018-06" db="EMBL/GenBank/DDBJ databases">
        <title>Comparative genomics reveals the genomic features of Rhizophagus irregularis, R. cerebriforme, R. diaphanum and Gigaspora rosea, and their symbiotic lifestyle signature.</title>
        <authorList>
            <person name="Morin E."/>
            <person name="San Clemente H."/>
            <person name="Chen E.C.H."/>
            <person name="De La Providencia I."/>
            <person name="Hainaut M."/>
            <person name="Kuo A."/>
            <person name="Kohler A."/>
            <person name="Murat C."/>
            <person name="Tang N."/>
            <person name="Roy S."/>
            <person name="Loubradou J."/>
            <person name="Henrissat B."/>
            <person name="Grigoriev I.V."/>
            <person name="Corradi N."/>
            <person name="Roux C."/>
            <person name="Martin F.M."/>
        </authorList>
    </citation>
    <scope>NUCLEOTIDE SEQUENCE [LARGE SCALE GENOMIC DNA]</scope>
    <source>
        <strain evidence="2 3">DAOM 194757</strain>
    </source>
</reference>
<feature type="compositionally biased region" description="Polar residues" evidence="1">
    <location>
        <begin position="73"/>
        <end position="82"/>
    </location>
</feature>
<feature type="region of interest" description="Disordered" evidence="1">
    <location>
        <begin position="26"/>
        <end position="109"/>
    </location>
</feature>
<dbReference type="EMBL" id="QKWP01000329">
    <property type="protein sequence ID" value="RIB22015.1"/>
    <property type="molecule type" value="Genomic_DNA"/>
</dbReference>
<accession>A0A397VHR5</accession>
<evidence type="ECO:0000313" key="2">
    <source>
        <dbReference type="EMBL" id="RIB22015.1"/>
    </source>
</evidence>
<feature type="compositionally biased region" description="Low complexity" evidence="1">
    <location>
        <begin position="85"/>
        <end position="109"/>
    </location>
</feature>
<keyword evidence="3" id="KW-1185">Reference proteome</keyword>
<organism evidence="2 3">
    <name type="scientific">Gigaspora rosea</name>
    <dbReference type="NCBI Taxonomy" id="44941"/>
    <lineage>
        <taxon>Eukaryota</taxon>
        <taxon>Fungi</taxon>
        <taxon>Fungi incertae sedis</taxon>
        <taxon>Mucoromycota</taxon>
        <taxon>Glomeromycotina</taxon>
        <taxon>Glomeromycetes</taxon>
        <taxon>Diversisporales</taxon>
        <taxon>Gigasporaceae</taxon>
        <taxon>Gigaspora</taxon>
    </lineage>
</organism>
<evidence type="ECO:0000313" key="3">
    <source>
        <dbReference type="Proteomes" id="UP000266673"/>
    </source>
</evidence>
<gene>
    <name evidence="2" type="ORF">C2G38_2175052</name>
</gene>
<name>A0A397VHR5_9GLOM</name>
<dbReference type="AlphaFoldDB" id="A0A397VHR5"/>
<feature type="compositionally biased region" description="Basic and acidic residues" evidence="1">
    <location>
        <begin position="41"/>
        <end position="59"/>
    </location>
</feature>
<dbReference type="Proteomes" id="UP000266673">
    <property type="component" value="Unassembled WGS sequence"/>
</dbReference>
<comment type="caution">
    <text evidence="2">The sequence shown here is derived from an EMBL/GenBank/DDBJ whole genome shotgun (WGS) entry which is preliminary data.</text>
</comment>